<evidence type="ECO:0000256" key="1">
    <source>
        <dbReference type="SAM" id="SignalP"/>
    </source>
</evidence>
<organism evidence="2 3">
    <name type="scientific">Rhodopirellula sallentina SM41</name>
    <dbReference type="NCBI Taxonomy" id="1263870"/>
    <lineage>
        <taxon>Bacteria</taxon>
        <taxon>Pseudomonadati</taxon>
        <taxon>Planctomycetota</taxon>
        <taxon>Planctomycetia</taxon>
        <taxon>Pirellulales</taxon>
        <taxon>Pirellulaceae</taxon>
        <taxon>Rhodopirellula</taxon>
    </lineage>
</organism>
<proteinExistence type="predicted"/>
<evidence type="ECO:0000313" key="2">
    <source>
        <dbReference type="EMBL" id="EMI52148.1"/>
    </source>
</evidence>
<keyword evidence="1" id="KW-0732">Signal</keyword>
<feature type="signal peptide" evidence="1">
    <location>
        <begin position="1"/>
        <end position="28"/>
    </location>
</feature>
<dbReference type="AlphaFoldDB" id="M5U871"/>
<comment type="caution">
    <text evidence="2">The sequence shown here is derived from an EMBL/GenBank/DDBJ whole genome shotgun (WGS) entry which is preliminary data.</text>
</comment>
<gene>
    <name evidence="2" type="ORF">RSSM_06439</name>
</gene>
<sequence length="396" mass="45554">MPRHLRSQLAFLLALLLIPICCPGQSSAQTLSKEGRDQKAIHDFLFNTFVQDRETKYVGSGRDRGLKEVTVLEKSIELRDGTELLLPEGTEIIAGLFRHFAFHGEHLDRIKEVRVFPFSPDKSPPRSKQVSDFYRIQMPSIPLYDEPPGRMKIRFLMKEADGVARIDDLVFIAQKQIPPEFDTIPYRDLGSEFPRESVTILIDMDHELSIGGTSDLQRQRWFRMHETPGVVDQSFERWAAERNFLPGRGAFKFNPGLTRAWGNWEPLKERADKPGAADLSFFDQYDAGVRHRNTIPEFKRIPFAYCFNDWPDFMSVPLIGRGTPKPEYFDDAAELAAAYVEEQIEDSGYTAQWWEVKKREQRSIRVGTSLERKPRHRRVGIARRLSQSGRQGGARA</sequence>
<feature type="chain" id="PRO_5004073129" evidence="1">
    <location>
        <begin position="29"/>
        <end position="396"/>
    </location>
</feature>
<protein>
    <submittedName>
        <fullName evidence="2">Beta-agarase</fullName>
    </submittedName>
</protein>
<accession>M5U871</accession>
<reference evidence="2 3" key="1">
    <citation type="journal article" date="2013" name="Mar. Genomics">
        <title>Expression of sulfatases in Rhodopirellula baltica and the diversity of sulfatases in the genus Rhodopirellula.</title>
        <authorList>
            <person name="Wegner C.E."/>
            <person name="Richter-Heitmann T."/>
            <person name="Klindworth A."/>
            <person name="Klockow C."/>
            <person name="Richter M."/>
            <person name="Achstetter T."/>
            <person name="Glockner F.O."/>
            <person name="Harder J."/>
        </authorList>
    </citation>
    <scope>NUCLEOTIDE SEQUENCE [LARGE SCALE GENOMIC DNA]</scope>
    <source>
        <strain evidence="2 3">SM41</strain>
    </source>
</reference>
<feature type="non-terminal residue" evidence="2">
    <location>
        <position position="396"/>
    </location>
</feature>
<dbReference type="Proteomes" id="UP000011885">
    <property type="component" value="Unassembled WGS sequence"/>
</dbReference>
<dbReference type="EMBL" id="ANOH01000446">
    <property type="protein sequence ID" value="EMI52148.1"/>
    <property type="molecule type" value="Genomic_DNA"/>
</dbReference>
<keyword evidence="3" id="KW-1185">Reference proteome</keyword>
<name>M5U871_9BACT</name>
<evidence type="ECO:0000313" key="3">
    <source>
        <dbReference type="Proteomes" id="UP000011885"/>
    </source>
</evidence>